<keyword evidence="2" id="KW-1185">Reference proteome</keyword>
<dbReference type="STRING" id="279058.LT85_4256"/>
<sequence>MLSPVMVRWFSGSCCNRYSAVGDNHLVIVIIIMKRNIYEL</sequence>
<name>A0A0A1FIE8_9BURK</name>
<dbReference type="AlphaFoldDB" id="A0A0A1FIE8"/>
<proteinExistence type="predicted"/>
<organism evidence="1 2">
    <name type="scientific">Collimonas arenae</name>
    <dbReference type="NCBI Taxonomy" id="279058"/>
    <lineage>
        <taxon>Bacteria</taxon>
        <taxon>Pseudomonadati</taxon>
        <taxon>Pseudomonadota</taxon>
        <taxon>Betaproteobacteria</taxon>
        <taxon>Burkholderiales</taxon>
        <taxon>Oxalobacteraceae</taxon>
        <taxon>Collimonas</taxon>
    </lineage>
</organism>
<reference evidence="2" key="1">
    <citation type="journal article" date="2014" name="Soil Biol. Biochem.">
        <title>Structure and function of bacterial communities in ageing soils: Insights from the Mendocino ecological staircase.</title>
        <authorList>
            <person name="Uroz S."/>
            <person name="Tech J.J."/>
            <person name="Sawaya N.A."/>
            <person name="Frey-Klett P."/>
            <person name="Leveau J.H.J."/>
        </authorList>
    </citation>
    <scope>NUCLEOTIDE SEQUENCE [LARGE SCALE GENOMIC DNA]</scope>
    <source>
        <strain evidence="2">Cal35</strain>
    </source>
</reference>
<evidence type="ECO:0000313" key="2">
    <source>
        <dbReference type="Proteomes" id="UP000030302"/>
    </source>
</evidence>
<dbReference type="HOGENOM" id="CLU_3287862_0_0_4"/>
<dbReference type="KEGG" id="care:LT85_4256"/>
<gene>
    <name evidence="1" type="ORF">LT85_4256</name>
</gene>
<dbReference type="EMBL" id="CP009962">
    <property type="protein sequence ID" value="AIY43414.1"/>
    <property type="molecule type" value="Genomic_DNA"/>
</dbReference>
<evidence type="ECO:0000313" key="1">
    <source>
        <dbReference type="EMBL" id="AIY43414.1"/>
    </source>
</evidence>
<dbReference type="Proteomes" id="UP000030302">
    <property type="component" value="Chromosome"/>
</dbReference>
<accession>A0A0A1FIE8</accession>
<protein>
    <submittedName>
        <fullName evidence="1">Uncharacterized protein</fullName>
    </submittedName>
</protein>